<comment type="caution">
    <text evidence="2">The sequence shown here is derived from an EMBL/GenBank/DDBJ whole genome shotgun (WGS) entry which is preliminary data.</text>
</comment>
<accession>A0A916NP84</accession>
<keyword evidence="1" id="KW-1133">Transmembrane helix</keyword>
<reference evidence="2" key="1">
    <citation type="submission" date="2021-06" db="EMBL/GenBank/DDBJ databases">
        <authorList>
            <person name="Criscuolo A."/>
        </authorList>
    </citation>
    <scope>NUCLEOTIDE SEQUENCE</scope>
    <source>
        <strain evidence="2">CIP111803</strain>
    </source>
</reference>
<name>A0A916NP84_9MICO</name>
<feature type="transmembrane region" description="Helical" evidence="1">
    <location>
        <begin position="85"/>
        <end position="101"/>
    </location>
</feature>
<feature type="transmembrane region" description="Helical" evidence="1">
    <location>
        <begin position="107"/>
        <end position="126"/>
    </location>
</feature>
<feature type="transmembrane region" description="Helical" evidence="1">
    <location>
        <begin position="54"/>
        <end position="73"/>
    </location>
</feature>
<evidence type="ECO:0000313" key="2">
    <source>
        <dbReference type="EMBL" id="CAG7612592.1"/>
    </source>
</evidence>
<dbReference type="EMBL" id="CAJVAP010000016">
    <property type="protein sequence ID" value="CAG7612592.1"/>
    <property type="molecule type" value="Genomic_DNA"/>
</dbReference>
<keyword evidence="3" id="KW-1185">Reference proteome</keyword>
<feature type="transmembrane region" description="Helical" evidence="1">
    <location>
        <begin position="17"/>
        <end position="42"/>
    </location>
</feature>
<sequence>MTASPAGQLRSRRAWGILLALLGIETVAGVIALIPLGVAFFAADGEEAGQRVSVLLGGLLAIVWIAVTFTGALRARASWARGSALTLHVLMFAAGTGILQYGLADSWIGWSLVIAAFVGFFSALAARPEYTAAADEDGTTTEV</sequence>
<dbReference type="AlphaFoldDB" id="A0A916NP84"/>
<keyword evidence="1" id="KW-0812">Transmembrane</keyword>
<evidence type="ECO:0000313" key="3">
    <source>
        <dbReference type="Proteomes" id="UP000693892"/>
    </source>
</evidence>
<gene>
    <name evidence="2" type="ORF">LEUCIP111803_01586</name>
</gene>
<dbReference type="RefSeq" id="WP_218115206.1">
    <property type="nucleotide sequence ID" value="NZ_CAJVAP010000016.1"/>
</dbReference>
<protein>
    <submittedName>
        <fullName evidence="2">Uncharacterized protein</fullName>
    </submittedName>
</protein>
<keyword evidence="1" id="KW-0472">Membrane</keyword>
<evidence type="ECO:0000256" key="1">
    <source>
        <dbReference type="SAM" id="Phobius"/>
    </source>
</evidence>
<organism evidence="2 3">
    <name type="scientific">Leucobacter soli</name>
    <dbReference type="NCBI Taxonomy" id="2812850"/>
    <lineage>
        <taxon>Bacteria</taxon>
        <taxon>Bacillati</taxon>
        <taxon>Actinomycetota</taxon>
        <taxon>Actinomycetes</taxon>
        <taxon>Micrococcales</taxon>
        <taxon>Microbacteriaceae</taxon>
        <taxon>Leucobacter</taxon>
    </lineage>
</organism>
<proteinExistence type="predicted"/>
<dbReference type="Proteomes" id="UP000693892">
    <property type="component" value="Unassembled WGS sequence"/>
</dbReference>